<dbReference type="PANTHER" id="PTHR43000">
    <property type="entry name" value="DTDP-D-GLUCOSE 4,6-DEHYDRATASE-RELATED"/>
    <property type="match status" value="1"/>
</dbReference>
<evidence type="ECO:0000313" key="4">
    <source>
        <dbReference type="Proteomes" id="UP001178662"/>
    </source>
</evidence>
<dbReference type="InterPro" id="IPR036291">
    <property type="entry name" value="NAD(P)-bd_dom_sf"/>
</dbReference>
<organism evidence="3 4">
    <name type="scientific">Candidatus Cohnella colombiensis</name>
    <dbReference type="NCBI Taxonomy" id="3121368"/>
    <lineage>
        <taxon>Bacteria</taxon>
        <taxon>Bacillati</taxon>
        <taxon>Bacillota</taxon>
        <taxon>Bacilli</taxon>
        <taxon>Bacillales</taxon>
        <taxon>Paenibacillaceae</taxon>
        <taxon>Cohnella</taxon>
    </lineage>
</organism>
<dbReference type="SUPFAM" id="SSF51735">
    <property type="entry name" value="NAD(P)-binding Rossmann-fold domains"/>
    <property type="match status" value="1"/>
</dbReference>
<dbReference type="AlphaFoldDB" id="A0AA95F0J9"/>
<accession>A0AA95F0J9</accession>
<dbReference type="EMBL" id="CP119317">
    <property type="protein sequence ID" value="WEK56042.1"/>
    <property type="molecule type" value="Genomic_DNA"/>
</dbReference>
<protein>
    <submittedName>
        <fullName evidence="3">NAD-dependent epimerase/dehydratase family protein</fullName>
    </submittedName>
</protein>
<evidence type="ECO:0000313" key="3">
    <source>
        <dbReference type="EMBL" id="WEK56042.1"/>
    </source>
</evidence>
<name>A0AA95F0J9_9BACL</name>
<comment type="similarity">
    <text evidence="1">Belongs to the NAD(P)-dependent epimerase/dehydratase family.</text>
</comment>
<feature type="domain" description="NAD-dependent epimerase/dehydratase" evidence="2">
    <location>
        <begin position="3"/>
        <end position="227"/>
    </location>
</feature>
<keyword evidence="4" id="KW-1185">Reference proteome</keyword>
<proteinExistence type="inferred from homology"/>
<reference evidence="3" key="1">
    <citation type="submission" date="2023-03" db="EMBL/GenBank/DDBJ databases">
        <title>Andean soil-derived lignocellulolytic bacterial consortium as a source of novel taxa and putative plastic-active enzymes.</title>
        <authorList>
            <person name="Diaz-Garcia L."/>
            <person name="Chuvochina M."/>
            <person name="Feuerriegel G."/>
            <person name="Bunk B."/>
            <person name="Sproer C."/>
            <person name="Streit W.R."/>
            <person name="Rodriguez L.M."/>
            <person name="Overmann J."/>
            <person name="Jimenez D.J."/>
        </authorList>
    </citation>
    <scope>NUCLEOTIDE SEQUENCE</scope>
    <source>
        <strain evidence="3">MAG 2441</strain>
    </source>
</reference>
<dbReference type="Proteomes" id="UP001178662">
    <property type="component" value="Chromosome"/>
</dbReference>
<evidence type="ECO:0000259" key="2">
    <source>
        <dbReference type="Pfam" id="PF01370"/>
    </source>
</evidence>
<dbReference type="Gene3D" id="3.40.50.720">
    <property type="entry name" value="NAD(P)-binding Rossmann-like Domain"/>
    <property type="match status" value="1"/>
</dbReference>
<dbReference type="InterPro" id="IPR001509">
    <property type="entry name" value="Epimerase_deHydtase"/>
</dbReference>
<gene>
    <name evidence="3" type="ORF">P0Y55_08330</name>
</gene>
<dbReference type="Pfam" id="PF01370">
    <property type="entry name" value="Epimerase"/>
    <property type="match status" value="1"/>
</dbReference>
<sequence>MKILVIGGTGFIGLYVVKELIQAGHEVAIFNRGNSNPSLLNNNILMISGDRQQLNDFRYEFLKFQPDVVVHMGAYTKRDAETAIATFEGITNRIVVLSSMDVYHGYGILIGSEDGLVATPLSEKSALRHKLYPYGGEYEKIHVEDLIMKCSSISGTILRLPMVYGPGDPSHRLYKYAKRVHDNREFIILDDLFATWRASRGYVENVAHAISLATTDDRATNQIYNVGEINTLSEYEWLHNIKTLLHWSGEILAIPRGELPEELIYPSLNLKQNWDIDTTKIREQLGFQEIVSFEEGIINTFKWELNNPPEELHPKDFPRLDYHIENEFLANLIKDNVTTRSN</sequence>
<evidence type="ECO:0000256" key="1">
    <source>
        <dbReference type="ARBA" id="ARBA00007637"/>
    </source>
</evidence>